<dbReference type="Pfam" id="PF19328">
    <property type="entry name" value="DAP_DH_C"/>
    <property type="match status" value="1"/>
</dbReference>
<feature type="domain" description="2,4-diaminopentanoate dehydrogenase C-terminal" evidence="1">
    <location>
        <begin position="316"/>
        <end position="353"/>
    </location>
</feature>
<dbReference type="AlphaFoldDB" id="A0AAP8MBW7"/>
<organism evidence="2 3">
    <name type="scientific">Halioglobus japonicus</name>
    <dbReference type="NCBI Taxonomy" id="930805"/>
    <lineage>
        <taxon>Bacteria</taxon>
        <taxon>Pseudomonadati</taxon>
        <taxon>Pseudomonadota</taxon>
        <taxon>Gammaproteobacteria</taxon>
        <taxon>Cellvibrionales</taxon>
        <taxon>Halieaceae</taxon>
        <taxon>Halioglobus</taxon>
    </lineage>
</organism>
<dbReference type="EMBL" id="PKUR01000004">
    <property type="protein sequence ID" value="PLW84968.1"/>
    <property type="molecule type" value="Genomic_DNA"/>
</dbReference>
<dbReference type="KEGG" id="hja:BST95_01355"/>
<dbReference type="RefSeq" id="WP_084197832.1">
    <property type="nucleotide sequence ID" value="NZ_BMYL01000004.1"/>
</dbReference>
<comment type="caution">
    <text evidence="2">The sequence shown here is derived from an EMBL/GenBank/DDBJ whole genome shotgun (WGS) entry which is preliminary data.</text>
</comment>
<sequence length="359" mass="38963">MTYKVVQWATGNLGRPAIEGIVSHPELELAGVWVHSDSKVGQDAGALADRPDLVTGVKATNDIDALIGLAPDCILYSPLVPIESEILAFLQAGINVVTPLGWFYPRDLKTAAIDAACEQGQSTLHGTGIHPGGVTEKWPLVMSSFSRDVTYVSCEEYSDCRTYGAPDVLHDIMLFGRTPEDAANSPMLQLLGSGFGQSVHMIADAMGFTLDGPLRASHDFALATAPIDTPMGAIQPDHVAAQRFRWEGLRNGEPVVKAEVNWYMGTDNIETDWFEADKIAASGECFAMRVEGDPPVYIQTHGVHPTRDMDWSEVHRRNPGMVATAMHCVNSIPFVCRAEPGIKTYLDLPLIHGKAKVVD</sequence>
<evidence type="ECO:0000313" key="3">
    <source>
        <dbReference type="Proteomes" id="UP000235162"/>
    </source>
</evidence>
<dbReference type="InterPro" id="IPR036291">
    <property type="entry name" value="NAD(P)-bd_dom_sf"/>
</dbReference>
<dbReference type="Gene3D" id="3.40.50.720">
    <property type="entry name" value="NAD(P)-binding Rossmann-like Domain"/>
    <property type="match status" value="1"/>
</dbReference>
<evidence type="ECO:0000313" key="2">
    <source>
        <dbReference type="EMBL" id="PLW84968.1"/>
    </source>
</evidence>
<dbReference type="SUPFAM" id="SSF51735">
    <property type="entry name" value="NAD(P)-binding Rossmann-fold domains"/>
    <property type="match status" value="1"/>
</dbReference>
<name>A0AAP8MBW7_9GAMM</name>
<dbReference type="CDD" id="cd24146">
    <property type="entry name" value="nat-AmDH_N_like"/>
    <property type="match status" value="1"/>
</dbReference>
<dbReference type="InterPro" id="IPR045760">
    <property type="entry name" value="DAP_DH_C"/>
</dbReference>
<evidence type="ECO:0000259" key="1">
    <source>
        <dbReference type="Pfam" id="PF19328"/>
    </source>
</evidence>
<reference evidence="2 3" key="1">
    <citation type="submission" date="2018-01" db="EMBL/GenBank/DDBJ databases">
        <title>The draft genome sequence of Halioglobus japonicus S1-36.</title>
        <authorList>
            <person name="Du Z.-J."/>
            <person name="Shi M.-J."/>
        </authorList>
    </citation>
    <scope>NUCLEOTIDE SEQUENCE [LARGE SCALE GENOMIC DNA]</scope>
    <source>
        <strain evidence="2 3">S1-36</strain>
    </source>
</reference>
<dbReference type="Proteomes" id="UP000235162">
    <property type="component" value="Unassembled WGS sequence"/>
</dbReference>
<proteinExistence type="predicted"/>
<keyword evidence="3" id="KW-1185">Reference proteome</keyword>
<protein>
    <submittedName>
        <fullName evidence="2">Dihydrodipicolinate reductase</fullName>
    </submittedName>
</protein>
<accession>A0AAP8MBW7</accession>
<gene>
    <name evidence="2" type="ORF">C0029_15615</name>
</gene>